<evidence type="ECO:0000313" key="2">
    <source>
        <dbReference type="Proteomes" id="UP000700732"/>
    </source>
</evidence>
<sequence length="52" mass="6096">MHDLPGNPRLRAYRSRSVTDSFDTQFRNDGINRLFGFMKFIGRMSQQMDQVG</sequence>
<proteinExistence type="predicted"/>
<accession>A0ABR6W3N6</accession>
<dbReference type="RefSeq" id="WP_186737010.1">
    <property type="nucleotide sequence ID" value="NZ_VFIA01000008.1"/>
</dbReference>
<keyword evidence="2" id="KW-1185">Reference proteome</keyword>
<comment type="caution">
    <text evidence="1">The sequence shown here is derived from an EMBL/GenBank/DDBJ whole genome shotgun (WGS) entry which is preliminary data.</text>
</comment>
<reference evidence="1 2" key="1">
    <citation type="submission" date="2019-06" db="EMBL/GenBank/DDBJ databases">
        <title>Spirosoma utsteinense sp. nov. isolated from Antarctic ice-free soils.</title>
        <authorList>
            <person name="Tahon G."/>
        </authorList>
    </citation>
    <scope>NUCLEOTIDE SEQUENCE [LARGE SCALE GENOMIC DNA]</scope>
    <source>
        <strain evidence="1 2">LMG 31447</strain>
    </source>
</reference>
<protein>
    <recommendedName>
        <fullName evidence="3">Transposase DDE domain-containing protein</fullName>
    </recommendedName>
</protein>
<gene>
    <name evidence="1" type="ORF">FH603_1712</name>
</gene>
<dbReference type="EMBL" id="VFIA01000008">
    <property type="protein sequence ID" value="MBC3791213.1"/>
    <property type="molecule type" value="Genomic_DNA"/>
</dbReference>
<organism evidence="1 2">
    <name type="scientific">Spirosoma utsteinense</name>
    <dbReference type="NCBI Taxonomy" id="2585773"/>
    <lineage>
        <taxon>Bacteria</taxon>
        <taxon>Pseudomonadati</taxon>
        <taxon>Bacteroidota</taxon>
        <taxon>Cytophagia</taxon>
        <taxon>Cytophagales</taxon>
        <taxon>Cytophagaceae</taxon>
        <taxon>Spirosoma</taxon>
    </lineage>
</organism>
<name>A0ABR6W3N6_9BACT</name>
<evidence type="ECO:0008006" key="3">
    <source>
        <dbReference type="Google" id="ProtNLM"/>
    </source>
</evidence>
<evidence type="ECO:0000313" key="1">
    <source>
        <dbReference type="EMBL" id="MBC3791213.1"/>
    </source>
</evidence>
<dbReference type="Proteomes" id="UP000700732">
    <property type="component" value="Unassembled WGS sequence"/>
</dbReference>